<evidence type="ECO:0000256" key="1">
    <source>
        <dbReference type="ARBA" id="ARBA00022857"/>
    </source>
</evidence>
<evidence type="ECO:0000256" key="2">
    <source>
        <dbReference type="ARBA" id="ARBA00023002"/>
    </source>
</evidence>
<dbReference type="Gene3D" id="3.90.25.10">
    <property type="entry name" value="UDP-galactose 4-epimerase, domain 1"/>
    <property type="match status" value="1"/>
</dbReference>
<dbReference type="SUPFAM" id="SSF51735">
    <property type="entry name" value="NAD(P)-binding Rossmann-fold domains"/>
    <property type="match status" value="1"/>
</dbReference>
<accession>A0A6A6A1C6</accession>
<dbReference type="Pfam" id="PF05368">
    <property type="entry name" value="NmrA"/>
    <property type="match status" value="1"/>
</dbReference>
<dbReference type="PANTHER" id="PTHR47706">
    <property type="entry name" value="NMRA-LIKE FAMILY PROTEIN"/>
    <property type="match status" value="1"/>
</dbReference>
<gene>
    <name evidence="4" type="ORF">P153DRAFT_347542</name>
</gene>
<reference evidence="4" key="1">
    <citation type="journal article" date="2020" name="Stud. Mycol.">
        <title>101 Dothideomycetes genomes: a test case for predicting lifestyles and emergence of pathogens.</title>
        <authorList>
            <person name="Haridas S."/>
            <person name="Albert R."/>
            <person name="Binder M."/>
            <person name="Bloem J."/>
            <person name="Labutti K."/>
            <person name="Salamov A."/>
            <person name="Andreopoulos B."/>
            <person name="Baker S."/>
            <person name="Barry K."/>
            <person name="Bills G."/>
            <person name="Bluhm B."/>
            <person name="Cannon C."/>
            <person name="Castanera R."/>
            <person name="Culley D."/>
            <person name="Daum C."/>
            <person name="Ezra D."/>
            <person name="Gonzalez J."/>
            <person name="Henrissat B."/>
            <person name="Kuo A."/>
            <person name="Liang C."/>
            <person name="Lipzen A."/>
            <person name="Lutzoni F."/>
            <person name="Magnuson J."/>
            <person name="Mondo S."/>
            <person name="Nolan M."/>
            <person name="Ohm R."/>
            <person name="Pangilinan J."/>
            <person name="Park H.-J."/>
            <person name="Ramirez L."/>
            <person name="Alfaro M."/>
            <person name="Sun H."/>
            <person name="Tritt A."/>
            <person name="Yoshinaga Y."/>
            <person name="Zwiers L.-H."/>
            <person name="Turgeon B."/>
            <person name="Goodwin S."/>
            <person name="Spatafora J."/>
            <person name="Crous P."/>
            <person name="Grigoriev I."/>
        </authorList>
    </citation>
    <scope>NUCLEOTIDE SEQUENCE</scope>
    <source>
        <strain evidence="4">CBS 119687</strain>
    </source>
</reference>
<evidence type="ECO:0000313" key="4">
    <source>
        <dbReference type="EMBL" id="KAF2125649.1"/>
    </source>
</evidence>
<keyword evidence="1" id="KW-0521">NADP</keyword>
<dbReference type="Proteomes" id="UP000799771">
    <property type="component" value="Unassembled WGS sequence"/>
</dbReference>
<dbReference type="InterPro" id="IPR051609">
    <property type="entry name" value="NmrA/Isoflavone_reductase-like"/>
</dbReference>
<sequence>MAIENITIIGNSSLTHPIITALLSTPSPTPYKISILTHPSHPLSLPPHIPPNTITHKTSDFTPSSLHAAFLAQDLLISITSGTDTALQTRIITAALAAGVPRFIPHEFTHDTQNPRIQSRLPASAARAKVLAHLAAQDGQIEYVGVATGYALDAALASGEMGFDLAWHSATMHGAGTEVFPASSLAYVGRVVAAVVRRWDVVRNSYIYAAGVLTCAEEVLGAVERVTGREWTVGRYGVEECVREGGERIKRGFLDSGVELLERSLLYDGGVGGVEPFRTRGAREILGLEGETVQGVVEAAYHAFKHRAEGCGC</sequence>
<keyword evidence="5" id="KW-1185">Reference proteome</keyword>
<name>A0A6A6A1C6_9PLEO</name>
<dbReference type="RefSeq" id="XP_033520041.1">
    <property type="nucleotide sequence ID" value="XM_033666176.1"/>
</dbReference>
<dbReference type="GO" id="GO:0016491">
    <property type="term" value="F:oxidoreductase activity"/>
    <property type="evidence" value="ECO:0007669"/>
    <property type="project" value="UniProtKB-KW"/>
</dbReference>
<dbReference type="OrthoDB" id="9984533at2759"/>
<evidence type="ECO:0000313" key="5">
    <source>
        <dbReference type="Proteomes" id="UP000799771"/>
    </source>
</evidence>
<keyword evidence="2" id="KW-0560">Oxidoreductase</keyword>
<organism evidence="4 5">
    <name type="scientific">Dothidotthia symphoricarpi CBS 119687</name>
    <dbReference type="NCBI Taxonomy" id="1392245"/>
    <lineage>
        <taxon>Eukaryota</taxon>
        <taxon>Fungi</taxon>
        <taxon>Dikarya</taxon>
        <taxon>Ascomycota</taxon>
        <taxon>Pezizomycotina</taxon>
        <taxon>Dothideomycetes</taxon>
        <taxon>Pleosporomycetidae</taxon>
        <taxon>Pleosporales</taxon>
        <taxon>Dothidotthiaceae</taxon>
        <taxon>Dothidotthia</taxon>
    </lineage>
</organism>
<dbReference type="AlphaFoldDB" id="A0A6A6A1C6"/>
<proteinExistence type="predicted"/>
<dbReference type="EMBL" id="ML977515">
    <property type="protein sequence ID" value="KAF2125649.1"/>
    <property type="molecule type" value="Genomic_DNA"/>
</dbReference>
<dbReference type="PANTHER" id="PTHR47706:SF10">
    <property type="entry name" value="NMRA-LIKE DOMAIN-CONTAINING PROTEIN"/>
    <property type="match status" value="1"/>
</dbReference>
<protein>
    <submittedName>
        <fullName evidence="4">Isoflavone reductase family protein</fullName>
    </submittedName>
</protein>
<dbReference type="Gene3D" id="3.40.50.720">
    <property type="entry name" value="NAD(P)-binding Rossmann-like Domain"/>
    <property type="match status" value="1"/>
</dbReference>
<feature type="domain" description="NmrA-like" evidence="3">
    <location>
        <begin position="62"/>
        <end position="231"/>
    </location>
</feature>
<dbReference type="InterPro" id="IPR008030">
    <property type="entry name" value="NmrA-like"/>
</dbReference>
<evidence type="ECO:0000259" key="3">
    <source>
        <dbReference type="Pfam" id="PF05368"/>
    </source>
</evidence>
<dbReference type="GeneID" id="54406608"/>
<dbReference type="InterPro" id="IPR036291">
    <property type="entry name" value="NAD(P)-bd_dom_sf"/>
</dbReference>